<dbReference type="EMBL" id="ABNSCA010000004">
    <property type="protein sequence ID" value="ELN6932650.1"/>
    <property type="molecule type" value="Genomic_DNA"/>
</dbReference>
<evidence type="ECO:0000313" key="3">
    <source>
        <dbReference type="Proteomes" id="UP000029994"/>
    </source>
</evidence>
<evidence type="ECO:0008006" key="4">
    <source>
        <dbReference type="Google" id="ProtNLM"/>
    </source>
</evidence>
<dbReference type="Proteomes" id="UP000029994">
    <property type="component" value="Unassembled WGS sequence"/>
</dbReference>
<dbReference type="STRING" id="29495.EA26_06565"/>
<name>A0A099M667_9VIBR</name>
<dbReference type="GeneID" id="95679792"/>
<evidence type="ECO:0000313" key="1">
    <source>
        <dbReference type="EMBL" id="ELN6932650.1"/>
    </source>
</evidence>
<dbReference type="Proteomes" id="UP001253463">
    <property type="component" value="Unassembled WGS sequence"/>
</dbReference>
<reference evidence="2 3" key="1">
    <citation type="submission" date="2014-04" db="EMBL/GenBank/DDBJ databases">
        <title>Genome sequencing of Vibrio navarrensis strains.</title>
        <authorList>
            <person name="Gladney L.M."/>
            <person name="Katz L.S."/>
            <person name="Marino-Ramirez L."/>
            <person name="Jordan I.K."/>
        </authorList>
    </citation>
    <scope>NUCLEOTIDE SEQUENCE [LARGE SCALE GENOMIC DNA]</scope>
    <source>
        <strain evidence="2 3">ATCC 51183</strain>
    </source>
</reference>
<reference evidence="1" key="2">
    <citation type="submission" date="2023-10" db="EMBL/GenBank/DDBJ databases">
        <authorList>
            <consortium name="PulseNet: The National Subtyping Network for Foodborne Disease Surveillance"/>
        </authorList>
    </citation>
    <scope>NUCLEOTIDE SEQUENCE</scope>
    <source>
        <strain evidence="1">PNUSAV004886</strain>
    </source>
</reference>
<gene>
    <name evidence="2" type="ORF">EA26_06565</name>
    <name evidence="1" type="ORF">RZY48_002047</name>
</gene>
<dbReference type="AlphaFoldDB" id="A0A099M667"/>
<dbReference type="RefSeq" id="WP_039425771.1">
    <property type="nucleotide sequence ID" value="NZ_CAWPVW010000076.1"/>
</dbReference>
<sequence>MSLHRRTYYGLIHHGYKALLLDRFGHFSEDEYHHYLNLTTGKSTCFAMTDEELRDTVDNLRSEGYLADMKQVISEYQSGAYYN</sequence>
<proteinExistence type="predicted"/>
<keyword evidence="3" id="KW-1185">Reference proteome</keyword>
<dbReference type="eggNOG" id="COG4382">
    <property type="taxonomic scope" value="Bacteria"/>
</dbReference>
<protein>
    <recommendedName>
        <fullName evidence="4">Mu-like prophage protein gp16</fullName>
    </recommendedName>
</protein>
<accession>A0A099M667</accession>
<organism evidence="2 3">
    <name type="scientific">Vibrio navarrensis</name>
    <dbReference type="NCBI Taxonomy" id="29495"/>
    <lineage>
        <taxon>Bacteria</taxon>
        <taxon>Pseudomonadati</taxon>
        <taxon>Pseudomonadota</taxon>
        <taxon>Gammaproteobacteria</taxon>
        <taxon>Vibrionales</taxon>
        <taxon>Vibrionaceae</taxon>
        <taxon>Vibrio</taxon>
    </lineage>
</organism>
<comment type="caution">
    <text evidence="2">The sequence shown here is derived from an EMBL/GenBank/DDBJ whole genome shotgun (WGS) entry which is preliminary data.</text>
</comment>
<evidence type="ECO:0000313" key="2">
    <source>
        <dbReference type="EMBL" id="KGK10984.1"/>
    </source>
</evidence>
<dbReference type="EMBL" id="JMCG01000001">
    <property type="protein sequence ID" value="KGK10984.1"/>
    <property type="molecule type" value="Genomic_DNA"/>
</dbReference>